<dbReference type="EMBL" id="BK014725">
    <property type="protein sequence ID" value="DAD55467.1"/>
    <property type="molecule type" value="Genomic_DNA"/>
</dbReference>
<protein>
    <submittedName>
        <fullName evidence="1">Uncharacterized protein</fullName>
    </submittedName>
</protein>
<name>A0A8D9UH54_9CAUD</name>
<evidence type="ECO:0000313" key="1">
    <source>
        <dbReference type="EMBL" id="DAD55467.1"/>
    </source>
</evidence>
<reference evidence="1" key="1">
    <citation type="journal article" date="2021" name="Proc. Natl. Acad. Sci. U.S.A.">
        <title>A Catalog of Tens of Thousands of Viruses from Human Metagenomes Reveals Hidden Associations with Chronic Diseases.</title>
        <authorList>
            <person name="Tisza M.J."/>
            <person name="Buck C.B."/>
        </authorList>
    </citation>
    <scope>NUCLEOTIDE SEQUENCE</scope>
    <source>
        <strain evidence="1">Ctjz83</strain>
    </source>
</reference>
<organism evidence="1">
    <name type="scientific">Myoviridae sp. ctjz83</name>
    <dbReference type="NCBI Taxonomy" id="2826083"/>
    <lineage>
        <taxon>Viruses</taxon>
        <taxon>Duplodnaviria</taxon>
        <taxon>Heunggongvirae</taxon>
        <taxon>Uroviricota</taxon>
        <taxon>Caudoviricetes</taxon>
    </lineage>
</organism>
<sequence length="38" mass="4606">MVRRWLKRLILWALGDDQTAQEQYATKIFNEWLNGPED</sequence>
<proteinExistence type="predicted"/>
<accession>A0A8D9UH54</accession>